<proteinExistence type="predicted"/>
<dbReference type="GO" id="GO:0005886">
    <property type="term" value="C:plasma membrane"/>
    <property type="evidence" value="ECO:0007669"/>
    <property type="project" value="TreeGrafter"/>
</dbReference>
<dbReference type="eggNOG" id="KOG0254">
    <property type="taxonomic scope" value="Eukaryota"/>
</dbReference>
<reference evidence="6 7" key="1">
    <citation type="journal article" date="2012" name="PLoS Pathog.">
        <title>Diverse lifestyles and strategies of plant pathogenesis encoded in the genomes of eighteen Dothideomycetes fungi.</title>
        <authorList>
            <person name="Ohm R.A."/>
            <person name="Feau N."/>
            <person name="Henrissat B."/>
            <person name="Schoch C.L."/>
            <person name="Horwitz B.A."/>
            <person name="Barry K.W."/>
            <person name="Condon B.J."/>
            <person name="Copeland A.C."/>
            <person name="Dhillon B."/>
            <person name="Glaser F."/>
            <person name="Hesse C.N."/>
            <person name="Kosti I."/>
            <person name="LaButti K."/>
            <person name="Lindquist E.A."/>
            <person name="Lucas S."/>
            <person name="Salamov A.A."/>
            <person name="Bradshaw R.E."/>
            <person name="Ciuffetti L."/>
            <person name="Hamelin R.C."/>
            <person name="Kema G.H.J."/>
            <person name="Lawrence C."/>
            <person name="Scott J.A."/>
            <person name="Spatafora J.W."/>
            <person name="Turgeon B.G."/>
            <person name="de Wit P.J.G.M."/>
            <person name="Zhong S."/>
            <person name="Goodwin S.B."/>
            <person name="Grigoriev I.V."/>
        </authorList>
    </citation>
    <scope>NUCLEOTIDE SEQUENCE [LARGE SCALE GENOMIC DNA]</scope>
    <source>
        <strain evidence="6 7">CIRAD86</strain>
    </source>
</reference>
<sequence>MKLSFNIRDSIWLNHSRCRPLPLETMATSVEESDSVQLQSLPVQRHERINSKSSTVGRQAAEAETQYPTGAKFCLTFHYGPLPQHCGCRMALSGLQAMLFVFSVLLGKLYELFSAKRVFSALISHSSRWCNDTASSVYLLFRLGPQLALVHLDQPSAGERRAHCNLLLPDRRLNQTKQRNLLRRDILGQLDLVGNVVFVPALAWLFIALSFGGVSHEWSYVKIAMSLVAFVVLLGIFVKQESATSPHRIIVNRNMLAGFLFSSCTNSVNSIIEVHGFDLSTCGLLMAPILVGFTVSMLITGSGTTIFSYYTPFMVAASVLSRHRSRAADIVLWLCRLRYGDADDIPGQWCAISSVRNAQTILTESQLAQSAPDLDVDAIESMRFSDLQSSLGPDKLAKMVHGSDVLLSQTYYLPVGLVCITIIGPLLMDWRSVKHTQC</sequence>
<gene>
    <name evidence="6" type="ORF">MYCFIDRAFT_174788</name>
</gene>
<dbReference type="GO" id="GO:0022857">
    <property type="term" value="F:transmembrane transporter activity"/>
    <property type="evidence" value="ECO:0007669"/>
    <property type="project" value="TreeGrafter"/>
</dbReference>
<protein>
    <submittedName>
        <fullName evidence="6">Uncharacterized protein</fullName>
    </submittedName>
</protein>
<dbReference type="GeneID" id="19333248"/>
<feature type="transmembrane region" description="Helical" evidence="5">
    <location>
        <begin position="192"/>
        <end position="214"/>
    </location>
</feature>
<evidence type="ECO:0000256" key="3">
    <source>
        <dbReference type="ARBA" id="ARBA00022989"/>
    </source>
</evidence>
<dbReference type="KEGG" id="pfj:MYCFIDRAFT_174788"/>
<keyword evidence="7" id="KW-1185">Reference proteome</keyword>
<accession>M3B1P2</accession>
<name>M3B1P2_PSEFD</name>
<evidence type="ECO:0000256" key="1">
    <source>
        <dbReference type="ARBA" id="ARBA00004141"/>
    </source>
</evidence>
<dbReference type="PANTHER" id="PTHR23501">
    <property type="entry name" value="MAJOR FACILITATOR SUPERFAMILY"/>
    <property type="match status" value="1"/>
</dbReference>
<keyword evidence="2 5" id="KW-0812">Transmembrane</keyword>
<dbReference type="HOGENOM" id="CLU_625731_0_0_1"/>
<dbReference type="OrthoDB" id="2985014at2759"/>
<evidence type="ECO:0000256" key="5">
    <source>
        <dbReference type="SAM" id="Phobius"/>
    </source>
</evidence>
<dbReference type="EMBL" id="KB446558">
    <property type="protein sequence ID" value="EME83332.1"/>
    <property type="molecule type" value="Genomic_DNA"/>
</dbReference>
<evidence type="ECO:0000256" key="2">
    <source>
        <dbReference type="ARBA" id="ARBA00022692"/>
    </source>
</evidence>
<comment type="subcellular location">
    <subcellularLocation>
        <location evidence="1">Membrane</location>
        <topology evidence="1">Multi-pass membrane protein</topology>
    </subcellularLocation>
</comment>
<organism evidence="6 7">
    <name type="scientific">Pseudocercospora fijiensis (strain CIRAD86)</name>
    <name type="common">Black leaf streak disease fungus</name>
    <name type="synonym">Mycosphaerella fijiensis</name>
    <dbReference type="NCBI Taxonomy" id="383855"/>
    <lineage>
        <taxon>Eukaryota</taxon>
        <taxon>Fungi</taxon>
        <taxon>Dikarya</taxon>
        <taxon>Ascomycota</taxon>
        <taxon>Pezizomycotina</taxon>
        <taxon>Dothideomycetes</taxon>
        <taxon>Dothideomycetidae</taxon>
        <taxon>Mycosphaerellales</taxon>
        <taxon>Mycosphaerellaceae</taxon>
        <taxon>Pseudocercospora</taxon>
    </lineage>
</organism>
<feature type="transmembrane region" description="Helical" evidence="5">
    <location>
        <begin position="289"/>
        <end position="310"/>
    </location>
</feature>
<keyword evidence="4 5" id="KW-0472">Membrane</keyword>
<feature type="transmembrane region" description="Helical" evidence="5">
    <location>
        <begin position="411"/>
        <end position="428"/>
    </location>
</feature>
<evidence type="ECO:0000313" key="7">
    <source>
        <dbReference type="Proteomes" id="UP000016932"/>
    </source>
</evidence>
<dbReference type="Proteomes" id="UP000016932">
    <property type="component" value="Unassembled WGS sequence"/>
</dbReference>
<dbReference type="PANTHER" id="PTHR23501:SF198">
    <property type="entry name" value="AZOLE RESISTANCE PROTEIN 1-RELATED"/>
    <property type="match status" value="1"/>
</dbReference>
<evidence type="ECO:0000256" key="4">
    <source>
        <dbReference type="ARBA" id="ARBA00023136"/>
    </source>
</evidence>
<dbReference type="RefSeq" id="XP_007926592.1">
    <property type="nucleotide sequence ID" value="XM_007928401.1"/>
</dbReference>
<feature type="transmembrane region" description="Helical" evidence="5">
    <location>
        <begin position="220"/>
        <end position="238"/>
    </location>
</feature>
<keyword evidence="3 5" id="KW-1133">Transmembrane helix</keyword>
<dbReference type="VEuPathDB" id="FungiDB:MYCFIDRAFT_174788"/>
<evidence type="ECO:0000313" key="6">
    <source>
        <dbReference type="EMBL" id="EME83332.1"/>
    </source>
</evidence>
<dbReference type="AlphaFoldDB" id="M3B1P2"/>